<dbReference type="Gene3D" id="3.40.50.850">
    <property type="entry name" value="Isochorismatase-like"/>
    <property type="match status" value="1"/>
</dbReference>
<name>A0A2T2XKM5_9FIRM</name>
<comment type="caution">
    <text evidence="4">The sequence shown here is derived from an EMBL/GenBank/DDBJ whole genome shotgun (WGS) entry which is preliminary data.</text>
</comment>
<dbReference type="EMBL" id="PXYW01000004">
    <property type="protein sequence ID" value="PSR35043.1"/>
    <property type="molecule type" value="Genomic_DNA"/>
</dbReference>
<dbReference type="SUPFAM" id="SSF52499">
    <property type="entry name" value="Isochorismatase-like hydrolases"/>
    <property type="match status" value="1"/>
</dbReference>
<dbReference type="PANTHER" id="PTHR43540">
    <property type="entry name" value="PEROXYUREIDOACRYLATE/UREIDOACRYLATE AMIDOHYDROLASE-RELATED"/>
    <property type="match status" value="1"/>
</dbReference>
<evidence type="ECO:0000256" key="1">
    <source>
        <dbReference type="ARBA" id="ARBA00006336"/>
    </source>
</evidence>
<evidence type="ECO:0000256" key="2">
    <source>
        <dbReference type="ARBA" id="ARBA00022801"/>
    </source>
</evidence>
<dbReference type="InterPro" id="IPR050272">
    <property type="entry name" value="Isochorismatase-like_hydrls"/>
</dbReference>
<dbReference type="Pfam" id="PF00857">
    <property type="entry name" value="Isochorismatase"/>
    <property type="match status" value="1"/>
</dbReference>
<comment type="similarity">
    <text evidence="1">Belongs to the isochorismatase family.</text>
</comment>
<proteinExistence type="inferred from homology"/>
<dbReference type="InterPro" id="IPR036380">
    <property type="entry name" value="Isochorismatase-like_sf"/>
</dbReference>
<evidence type="ECO:0000313" key="5">
    <source>
        <dbReference type="Proteomes" id="UP000242972"/>
    </source>
</evidence>
<dbReference type="InterPro" id="IPR000868">
    <property type="entry name" value="Isochorismatase-like_dom"/>
</dbReference>
<dbReference type="PANTHER" id="PTHR43540:SF1">
    <property type="entry name" value="ISOCHORISMATASE HYDROLASE"/>
    <property type="match status" value="1"/>
</dbReference>
<dbReference type="AlphaFoldDB" id="A0A2T2XKM5"/>
<evidence type="ECO:0000313" key="4">
    <source>
        <dbReference type="EMBL" id="PSR35043.1"/>
    </source>
</evidence>
<evidence type="ECO:0000259" key="3">
    <source>
        <dbReference type="Pfam" id="PF00857"/>
    </source>
</evidence>
<dbReference type="Proteomes" id="UP000242972">
    <property type="component" value="Unassembled WGS sequence"/>
</dbReference>
<reference evidence="4 5" key="1">
    <citation type="journal article" date="2014" name="BMC Genomics">
        <title>Comparison of environmental and isolate Sulfobacillus genomes reveals diverse carbon, sulfur, nitrogen, and hydrogen metabolisms.</title>
        <authorList>
            <person name="Justice N.B."/>
            <person name="Norman A."/>
            <person name="Brown C.T."/>
            <person name="Singh A."/>
            <person name="Thomas B.C."/>
            <person name="Banfield J.F."/>
        </authorList>
    </citation>
    <scope>NUCLEOTIDE SEQUENCE [LARGE SCALE GENOMIC DNA]</scope>
    <source>
        <strain evidence="4">AMDSBA4</strain>
    </source>
</reference>
<protein>
    <submittedName>
        <fullName evidence="4">Cysteine hydrolase</fullName>
    </submittedName>
</protein>
<gene>
    <name evidence="4" type="ORF">C7B46_02485</name>
</gene>
<organism evidence="4 5">
    <name type="scientific">Sulfobacillus benefaciens</name>
    <dbReference type="NCBI Taxonomy" id="453960"/>
    <lineage>
        <taxon>Bacteria</taxon>
        <taxon>Bacillati</taxon>
        <taxon>Bacillota</taxon>
        <taxon>Clostridia</taxon>
        <taxon>Eubacteriales</taxon>
        <taxon>Clostridiales Family XVII. Incertae Sedis</taxon>
        <taxon>Sulfobacillus</taxon>
    </lineage>
</organism>
<dbReference type="GO" id="GO:0016787">
    <property type="term" value="F:hydrolase activity"/>
    <property type="evidence" value="ECO:0007669"/>
    <property type="project" value="UniProtKB-KW"/>
</dbReference>
<accession>A0A2T2XKM5</accession>
<keyword evidence="2 4" id="KW-0378">Hydrolase</keyword>
<dbReference type="CDD" id="cd01014">
    <property type="entry name" value="nicotinamidase_related"/>
    <property type="match status" value="1"/>
</dbReference>
<feature type="domain" description="Isochorismatase-like" evidence="3">
    <location>
        <begin position="4"/>
        <end position="151"/>
    </location>
</feature>
<sequence>MAVALLVIDIQKDYFPGGRMPLVNPESAATAAKKLLDGFRSHHWPVIFMQHVSLNPTASFFLPDTDGIAIHPLVAPQTGETILVKHYPNSFRETRLLEVLQQLQVTELVISGMMTHMCVDASTRQAFDLGLSCFVAYDATATRSLQFNGLATSATEVQTAFLSALNGTYALVQSAASILASLF</sequence>